<gene>
    <name evidence="1" type="ORF">CTOB1V02_LOCUS8217</name>
</gene>
<name>A0A7R8WJP9_9CRUS</name>
<sequence length="379" mass="42447">MPTNIPTVVQEFFPQYTEYENGSIEEDNEEGNGSASEFGLAEFPNEPDDHHIVLPRRLPCASHTLALIAGADVNKISDKVYKGRYRRLMSKALVNAVHRSPAKAEVLVAEVGRMIPNPGDTRWNAEYDCLTVVRSLEQEINKAMVKLSLPEFTEEDFEFLKQWLDVMEPIAEALDILQGEGMTATYGAILPVISTITREIRNNRNPMVSGLRQCLLTALAKRFPGMDSVGSCLASGESDYILAAVCSPYFKLKWIPEEEDRSRAKELFIAAVRNSLSPTETEVQEPPPKKKGLFNFISPAKNLADGEADAFLSDSRETATSLLEYPTVQKIFRKLNTTLASSAPSERVFSSALQVKTPRRNKLSDKRFEQLLFLQKNRQ</sequence>
<dbReference type="InterPro" id="IPR012337">
    <property type="entry name" value="RNaseH-like_sf"/>
</dbReference>
<dbReference type="SUPFAM" id="SSF53098">
    <property type="entry name" value="Ribonuclease H-like"/>
    <property type="match status" value="1"/>
</dbReference>
<evidence type="ECO:0000313" key="1">
    <source>
        <dbReference type="EMBL" id="CAD7230358.1"/>
    </source>
</evidence>
<dbReference type="Pfam" id="PF05699">
    <property type="entry name" value="Dimer_Tnp_hAT"/>
    <property type="match status" value="1"/>
</dbReference>
<organism evidence="1">
    <name type="scientific">Cyprideis torosa</name>
    <dbReference type="NCBI Taxonomy" id="163714"/>
    <lineage>
        <taxon>Eukaryota</taxon>
        <taxon>Metazoa</taxon>
        <taxon>Ecdysozoa</taxon>
        <taxon>Arthropoda</taxon>
        <taxon>Crustacea</taxon>
        <taxon>Oligostraca</taxon>
        <taxon>Ostracoda</taxon>
        <taxon>Podocopa</taxon>
        <taxon>Podocopida</taxon>
        <taxon>Cytherocopina</taxon>
        <taxon>Cytheroidea</taxon>
        <taxon>Cytherideidae</taxon>
        <taxon>Cyprideis</taxon>
    </lineage>
</organism>
<dbReference type="PANTHER" id="PTHR47501">
    <property type="entry name" value="TRANSPOSASE-RELATED"/>
    <property type="match status" value="1"/>
</dbReference>
<protein>
    <submittedName>
        <fullName evidence="1">Uncharacterized protein</fullName>
    </submittedName>
</protein>
<dbReference type="AlphaFoldDB" id="A0A7R8WJP9"/>
<proteinExistence type="predicted"/>
<dbReference type="OrthoDB" id="6382074at2759"/>
<dbReference type="InterPro" id="IPR008906">
    <property type="entry name" value="HATC_C_dom"/>
</dbReference>
<reference evidence="1" key="1">
    <citation type="submission" date="2020-11" db="EMBL/GenBank/DDBJ databases">
        <authorList>
            <person name="Tran Van P."/>
        </authorList>
    </citation>
    <scope>NUCLEOTIDE SEQUENCE</scope>
</reference>
<dbReference type="GO" id="GO:0046983">
    <property type="term" value="F:protein dimerization activity"/>
    <property type="evidence" value="ECO:0007669"/>
    <property type="project" value="InterPro"/>
</dbReference>
<dbReference type="PANTHER" id="PTHR47501:SF5">
    <property type="entry name" value="HAT C-TERMINAL DIMERISATION DOMAIN-CONTAINING PROTEIN"/>
    <property type="match status" value="1"/>
</dbReference>
<dbReference type="EMBL" id="OB662631">
    <property type="protein sequence ID" value="CAD7230358.1"/>
    <property type="molecule type" value="Genomic_DNA"/>
</dbReference>
<accession>A0A7R8WJP9</accession>